<evidence type="ECO:0000313" key="16">
    <source>
        <dbReference type="Proteomes" id="UP000335415"/>
    </source>
</evidence>
<evidence type="ECO:0000256" key="14">
    <source>
        <dbReference type="SAM" id="SignalP"/>
    </source>
</evidence>
<keyword evidence="7 13" id="KW-0653">Protein transport</keyword>
<keyword evidence="12 13" id="KW-0449">Lipoprotein</keyword>
<dbReference type="SUPFAM" id="SSF89392">
    <property type="entry name" value="Prokaryotic lipoproteins and lipoprotein localization factors"/>
    <property type="match status" value="1"/>
</dbReference>
<dbReference type="InterPro" id="IPR004565">
    <property type="entry name" value="OM_lipoprot_LolB"/>
</dbReference>
<dbReference type="AlphaFoldDB" id="A0A5J5G4D5"/>
<keyword evidence="9 13" id="KW-0564">Palmitate</keyword>
<evidence type="ECO:0000256" key="12">
    <source>
        <dbReference type="ARBA" id="ARBA00023288"/>
    </source>
</evidence>
<dbReference type="GO" id="GO:0015031">
    <property type="term" value="P:protein transport"/>
    <property type="evidence" value="ECO:0007669"/>
    <property type="project" value="UniProtKB-KW"/>
</dbReference>
<keyword evidence="6 13" id="KW-0732">Signal</keyword>
<keyword evidence="8 13" id="KW-0472">Membrane</keyword>
<name>A0A5J5G4D5_9GAMM</name>
<reference evidence="15 16" key="1">
    <citation type="submission" date="2019-09" db="EMBL/GenBank/DDBJ databases">
        <authorList>
            <person name="Li Y."/>
        </authorList>
    </citation>
    <scope>NUCLEOTIDE SEQUENCE [LARGE SCALE GENOMIC DNA]</scope>
    <source>
        <strain evidence="15 16">L3-3HA</strain>
    </source>
</reference>
<dbReference type="Gene3D" id="2.50.20.10">
    <property type="entry name" value="Lipoprotein localisation LolA/LolB/LppX"/>
    <property type="match status" value="1"/>
</dbReference>
<keyword evidence="10 13" id="KW-0143">Chaperone</keyword>
<evidence type="ECO:0000256" key="1">
    <source>
        <dbReference type="ARBA" id="ARBA00004459"/>
    </source>
</evidence>
<dbReference type="CDD" id="cd16326">
    <property type="entry name" value="LolB"/>
    <property type="match status" value="1"/>
</dbReference>
<proteinExistence type="inferred from homology"/>
<evidence type="ECO:0000256" key="2">
    <source>
        <dbReference type="ARBA" id="ARBA00009696"/>
    </source>
</evidence>
<comment type="similarity">
    <text evidence="2 13">Belongs to the LolB family.</text>
</comment>
<evidence type="ECO:0000256" key="9">
    <source>
        <dbReference type="ARBA" id="ARBA00023139"/>
    </source>
</evidence>
<evidence type="ECO:0000256" key="10">
    <source>
        <dbReference type="ARBA" id="ARBA00023186"/>
    </source>
</evidence>
<dbReference type="GO" id="GO:0044874">
    <property type="term" value="P:lipoprotein localization to outer membrane"/>
    <property type="evidence" value="ECO:0007669"/>
    <property type="project" value="UniProtKB-UniRule"/>
</dbReference>
<comment type="subcellular location">
    <subcellularLocation>
        <location evidence="1 13">Cell outer membrane</location>
        <topology evidence="1 13">Lipid-anchor</topology>
    </subcellularLocation>
</comment>
<evidence type="ECO:0000256" key="6">
    <source>
        <dbReference type="ARBA" id="ARBA00022729"/>
    </source>
</evidence>
<sequence>MSINFARSLRLLPLAAFLLTACTLTQPESPGQSPSSPEWKNHQQQVQKLTRYQIRGAFAYLSDSKKLSARFFWQQSSPQHYRLMLINPLGSTELELRVQPDGVQVIDNQGKRYNGDDAQQMLLQLTGMSIPLQNLRQWMIGLPGDATHYALDDSYRLKSLNYRHDGQSWDVVYQSYSQSVTPSLPQNIELTQDGQRIKLKMDNWTLN</sequence>
<dbReference type="Pfam" id="PF03550">
    <property type="entry name" value="LolB"/>
    <property type="match status" value="1"/>
</dbReference>
<evidence type="ECO:0000256" key="7">
    <source>
        <dbReference type="ARBA" id="ARBA00022927"/>
    </source>
</evidence>
<evidence type="ECO:0000256" key="3">
    <source>
        <dbReference type="ARBA" id="ARBA00011245"/>
    </source>
</evidence>
<keyword evidence="16" id="KW-1185">Reference proteome</keyword>
<comment type="caution">
    <text evidence="15">The sequence shown here is derived from an EMBL/GenBank/DDBJ whole genome shotgun (WGS) entry which is preliminary data.</text>
</comment>
<organism evidence="15 16">
    <name type="scientific">Affinibrenneria salicis</name>
    <dbReference type="NCBI Taxonomy" id="2590031"/>
    <lineage>
        <taxon>Bacteria</taxon>
        <taxon>Pseudomonadati</taxon>
        <taxon>Pseudomonadota</taxon>
        <taxon>Gammaproteobacteria</taxon>
        <taxon>Enterobacterales</taxon>
        <taxon>Pectobacteriaceae</taxon>
        <taxon>Affinibrenneria</taxon>
    </lineage>
</organism>
<keyword evidence="11 13" id="KW-0998">Cell outer membrane</keyword>
<evidence type="ECO:0000256" key="8">
    <source>
        <dbReference type="ARBA" id="ARBA00023136"/>
    </source>
</evidence>
<dbReference type="PROSITE" id="PS51257">
    <property type="entry name" value="PROKAR_LIPOPROTEIN"/>
    <property type="match status" value="1"/>
</dbReference>
<dbReference type="Proteomes" id="UP000335415">
    <property type="component" value="Unassembled WGS sequence"/>
</dbReference>
<dbReference type="HAMAP" id="MF_00233">
    <property type="entry name" value="LolB"/>
    <property type="match status" value="1"/>
</dbReference>
<dbReference type="RefSeq" id="WP_150434144.1">
    <property type="nucleotide sequence ID" value="NZ_VYKJ01000002.1"/>
</dbReference>
<dbReference type="OrthoDB" id="9797618at2"/>
<feature type="chain" id="PRO_5023824004" description="Outer-membrane lipoprotein LolB" evidence="14">
    <location>
        <begin position="22"/>
        <end position="207"/>
    </location>
</feature>
<gene>
    <name evidence="13 15" type="primary">lolB</name>
    <name evidence="15" type="ORF">FJU30_06395</name>
</gene>
<protein>
    <recommendedName>
        <fullName evidence="4 13">Outer-membrane lipoprotein LolB</fullName>
    </recommendedName>
</protein>
<evidence type="ECO:0000256" key="13">
    <source>
        <dbReference type="HAMAP-Rule" id="MF_00233"/>
    </source>
</evidence>
<comment type="function">
    <text evidence="13">Plays a critical role in the incorporation of lipoproteins in the outer membrane after they are released by the LolA protein.</text>
</comment>
<dbReference type="EMBL" id="VYKJ01000002">
    <property type="protein sequence ID" value="KAA9001908.1"/>
    <property type="molecule type" value="Genomic_DNA"/>
</dbReference>
<feature type="signal peptide" evidence="14">
    <location>
        <begin position="1"/>
        <end position="21"/>
    </location>
</feature>
<evidence type="ECO:0000256" key="5">
    <source>
        <dbReference type="ARBA" id="ARBA00022448"/>
    </source>
</evidence>
<evidence type="ECO:0000256" key="11">
    <source>
        <dbReference type="ARBA" id="ARBA00023237"/>
    </source>
</evidence>
<evidence type="ECO:0000313" key="15">
    <source>
        <dbReference type="EMBL" id="KAA9001908.1"/>
    </source>
</evidence>
<dbReference type="GO" id="GO:0009279">
    <property type="term" value="C:cell outer membrane"/>
    <property type="evidence" value="ECO:0007669"/>
    <property type="project" value="UniProtKB-SubCell"/>
</dbReference>
<comment type="subunit">
    <text evidence="3 13">Monomer.</text>
</comment>
<keyword evidence="5 13" id="KW-0813">Transport</keyword>
<dbReference type="NCBIfam" id="TIGR00548">
    <property type="entry name" value="lolB"/>
    <property type="match status" value="1"/>
</dbReference>
<accession>A0A5J5G4D5</accession>
<evidence type="ECO:0000256" key="4">
    <source>
        <dbReference type="ARBA" id="ARBA00016202"/>
    </source>
</evidence>
<dbReference type="InterPro" id="IPR029046">
    <property type="entry name" value="LolA/LolB/LppX"/>
</dbReference>